<organism evidence="3 4">
    <name type="scientific">Paenibacillus tyrfis</name>
    <dbReference type="NCBI Taxonomy" id="1501230"/>
    <lineage>
        <taxon>Bacteria</taxon>
        <taxon>Bacillati</taxon>
        <taxon>Bacillota</taxon>
        <taxon>Bacilli</taxon>
        <taxon>Bacillales</taxon>
        <taxon>Paenibacillaceae</taxon>
        <taxon>Paenibacillus</taxon>
    </lineage>
</organism>
<dbReference type="InterPro" id="IPR003788">
    <property type="entry name" value="NDUFAF7"/>
</dbReference>
<dbReference type="OrthoDB" id="9794208at2"/>
<protein>
    <recommendedName>
        <fullName evidence="5">SAM-dependent methyltransferase</fullName>
    </recommendedName>
</protein>
<dbReference type="Proteomes" id="UP000028123">
    <property type="component" value="Unassembled WGS sequence"/>
</dbReference>
<dbReference type="GO" id="GO:0032259">
    <property type="term" value="P:methylation"/>
    <property type="evidence" value="ECO:0007669"/>
    <property type="project" value="UniProtKB-KW"/>
</dbReference>
<evidence type="ECO:0000313" key="4">
    <source>
        <dbReference type="Proteomes" id="UP000028123"/>
    </source>
</evidence>
<reference evidence="3 4" key="1">
    <citation type="submission" date="2014-06" db="EMBL/GenBank/DDBJ databases">
        <title>Draft genome sequence of Paenibacillus sp. MSt1.</title>
        <authorList>
            <person name="Aw Y.K."/>
            <person name="Ong K.S."/>
            <person name="Gan H.M."/>
            <person name="Lee S.M."/>
        </authorList>
    </citation>
    <scope>NUCLEOTIDE SEQUENCE [LARGE SCALE GENOMIC DNA]</scope>
    <source>
        <strain evidence="3 4">MSt1</strain>
    </source>
</reference>
<dbReference type="InterPro" id="IPR029063">
    <property type="entry name" value="SAM-dependent_MTases_sf"/>
</dbReference>
<dbReference type="RefSeq" id="WP_036677276.1">
    <property type="nucleotide sequence ID" value="NZ_FYEP01000014.1"/>
</dbReference>
<dbReference type="eggNOG" id="COG1565">
    <property type="taxonomic scope" value="Bacteria"/>
</dbReference>
<keyword evidence="4" id="KW-1185">Reference proteome</keyword>
<evidence type="ECO:0000313" key="3">
    <source>
        <dbReference type="EMBL" id="KEQ27210.1"/>
    </source>
</evidence>
<dbReference type="SUPFAM" id="SSF53335">
    <property type="entry name" value="S-adenosyl-L-methionine-dependent methyltransferases"/>
    <property type="match status" value="1"/>
</dbReference>
<accession>A0A081P937</accession>
<evidence type="ECO:0000256" key="1">
    <source>
        <dbReference type="ARBA" id="ARBA00022603"/>
    </source>
</evidence>
<dbReference type="Pfam" id="PF02636">
    <property type="entry name" value="Methyltransf_28"/>
    <property type="match status" value="1"/>
</dbReference>
<dbReference type="EMBL" id="JNVM01000004">
    <property type="protein sequence ID" value="KEQ27210.1"/>
    <property type="molecule type" value="Genomic_DNA"/>
</dbReference>
<dbReference type="Gene3D" id="3.40.50.12710">
    <property type="match status" value="1"/>
</dbReference>
<dbReference type="GO" id="GO:0035243">
    <property type="term" value="F:protein-arginine omega-N symmetric methyltransferase activity"/>
    <property type="evidence" value="ECO:0007669"/>
    <property type="project" value="TreeGrafter"/>
</dbReference>
<comment type="caution">
    <text evidence="3">The sequence shown here is derived from an EMBL/GenBank/DDBJ whole genome shotgun (WGS) entry which is preliminary data.</text>
</comment>
<proteinExistence type="predicted"/>
<evidence type="ECO:0008006" key="5">
    <source>
        <dbReference type="Google" id="ProtNLM"/>
    </source>
</evidence>
<evidence type="ECO:0000256" key="2">
    <source>
        <dbReference type="ARBA" id="ARBA00022679"/>
    </source>
</evidence>
<keyword evidence="2" id="KW-0808">Transferase</keyword>
<dbReference type="PANTHER" id="PTHR12049">
    <property type="entry name" value="PROTEIN ARGININE METHYLTRANSFERASE NDUFAF7, MITOCHONDRIAL"/>
    <property type="match status" value="1"/>
</dbReference>
<dbReference type="AlphaFoldDB" id="A0A081P937"/>
<gene>
    <name evidence="3" type="ORF">ET33_25370</name>
</gene>
<sequence>MKTEQTNDSPLLQAIREQIEMQPDRAITFRDYMDLCLYHPSLGYYMNSNRKIGRAGDFYTSASVGSVLGDMLAAYFRSFAETRSGDICLTEWGGGDGTLARQMLDAIRSGSPALYARLRFISVEKSPVHRSLQSEALAPHMELVSYLTAEEWHAAGPWPNTMVLSNELPDAFPVYLIVSREAGWREIMVGWDDERSCLTEVERPLSGGELEAFIRKEAIPPRAGQRFEVNLDALRWLRSVAGSLGNGSVLLTIDYGHVREELYAPHRMNGTLLCYRKHQASDTPLQFPGEQDMTAHVNFSALIDAGKEAGLEPSGLLSQKQFLLEQGLLDELSDHDARDPFSPQARRNRAIRQLLLSDRMSELFKVLIQKKGEPH</sequence>
<keyword evidence="1" id="KW-0489">Methyltransferase</keyword>
<name>A0A081P937_9BACL</name>
<dbReference type="PANTHER" id="PTHR12049:SF7">
    <property type="entry name" value="PROTEIN ARGININE METHYLTRANSFERASE NDUFAF7, MITOCHONDRIAL"/>
    <property type="match status" value="1"/>
</dbReference>
<dbReference type="InterPro" id="IPR038375">
    <property type="entry name" value="NDUFAF7_sf"/>
</dbReference>